<dbReference type="AlphaFoldDB" id="A0A2I1HKC2"/>
<dbReference type="VEuPathDB" id="FungiDB:RhiirFUN_010378"/>
<organism evidence="2 3">
    <name type="scientific">Rhizophagus irregularis</name>
    <dbReference type="NCBI Taxonomy" id="588596"/>
    <lineage>
        <taxon>Eukaryota</taxon>
        <taxon>Fungi</taxon>
        <taxon>Fungi incertae sedis</taxon>
        <taxon>Mucoromycota</taxon>
        <taxon>Glomeromycotina</taxon>
        <taxon>Glomeromycetes</taxon>
        <taxon>Glomerales</taxon>
        <taxon>Glomeraceae</taxon>
        <taxon>Rhizophagus</taxon>
    </lineage>
</organism>
<feature type="coiled-coil region" evidence="1">
    <location>
        <begin position="93"/>
        <end position="127"/>
    </location>
</feature>
<reference evidence="2 3" key="1">
    <citation type="submission" date="2015-10" db="EMBL/GenBank/DDBJ databases">
        <title>Genome analyses suggest a sexual origin of heterokaryosis in a supposedly ancient asexual fungus.</title>
        <authorList>
            <person name="Ropars J."/>
            <person name="Sedzielewska K."/>
            <person name="Noel J."/>
            <person name="Charron P."/>
            <person name="Farinelli L."/>
            <person name="Marton T."/>
            <person name="Kruger M."/>
            <person name="Pelin A."/>
            <person name="Brachmann A."/>
            <person name="Corradi N."/>
        </authorList>
    </citation>
    <scope>NUCLEOTIDE SEQUENCE [LARGE SCALE GENOMIC DNA]</scope>
    <source>
        <strain evidence="2 3">A4</strain>
    </source>
</reference>
<protein>
    <submittedName>
        <fullName evidence="2">Uncharacterized protein</fullName>
    </submittedName>
</protein>
<accession>A0A2I1HKC2</accession>
<dbReference type="VEuPathDB" id="FungiDB:RhiirA1_543473"/>
<dbReference type="EMBL" id="LLXI01003461">
    <property type="protein sequence ID" value="PKY59280.1"/>
    <property type="molecule type" value="Genomic_DNA"/>
</dbReference>
<proteinExistence type="predicted"/>
<keyword evidence="1" id="KW-0175">Coiled coil</keyword>
<sequence>MVKVNFRQNNGPCAVCGRQISGEKYRKLSENLFTKAIKSPAAQQLTFELKLNDQLCQLHYNNFVVYDRGIANKTRNKRKNSDLSYYPKDTKRVSLSQEAYDELIHQIEDLELQLNQMEKQLNDFSEFFSDQIGRITNILYRYFHEKNLFVWNATEFEELIENHDVQVKGFFNMIFQSMNPQSKNSQTRQLLKQKVMLLCYQIAAMRNKQVSGTKTAIGLFLINSGASVTCINTLANMGICSTYQTLYNKLENIANNHQLSVQKYIHRQVS</sequence>
<dbReference type="Proteomes" id="UP000234323">
    <property type="component" value="Unassembled WGS sequence"/>
</dbReference>
<evidence type="ECO:0000256" key="1">
    <source>
        <dbReference type="SAM" id="Coils"/>
    </source>
</evidence>
<evidence type="ECO:0000313" key="3">
    <source>
        <dbReference type="Proteomes" id="UP000234323"/>
    </source>
</evidence>
<dbReference type="VEuPathDB" id="FungiDB:FUN_005767"/>
<evidence type="ECO:0000313" key="2">
    <source>
        <dbReference type="EMBL" id="PKY59280.1"/>
    </source>
</evidence>
<gene>
    <name evidence="2" type="ORF">RhiirA4_481879</name>
</gene>
<keyword evidence="3" id="KW-1185">Reference proteome</keyword>
<comment type="caution">
    <text evidence="2">The sequence shown here is derived from an EMBL/GenBank/DDBJ whole genome shotgun (WGS) entry which is preliminary data.</text>
</comment>
<name>A0A2I1HKC2_9GLOM</name>